<dbReference type="EMBL" id="CNFU01000254">
    <property type="protein sequence ID" value="CKR50602.1"/>
    <property type="molecule type" value="Genomic_DNA"/>
</dbReference>
<dbReference type="EMBL" id="CNGE01000367">
    <property type="protein sequence ID" value="CKS59087.1"/>
    <property type="molecule type" value="Genomic_DNA"/>
</dbReference>
<keyword evidence="1" id="KW-0472">Membrane</keyword>
<dbReference type="Proteomes" id="UP000050164">
    <property type="component" value="Unassembled WGS sequence"/>
</dbReference>
<protein>
    <submittedName>
        <fullName evidence="6">Uncharacterized protein</fullName>
    </submittedName>
</protein>
<gene>
    <name evidence="2" type="ORF">ERS007657_00587</name>
    <name evidence="6" type="ORF">ERS007739_00121</name>
    <name evidence="4" type="ORF">ERS027646_02131</name>
    <name evidence="5" type="ORF">ERS027659_04516</name>
    <name evidence="3" type="ORF">ERS027661_01484</name>
</gene>
<name>A0A654ZFI1_MYCTX</name>
<keyword evidence="1" id="KW-0812">Transmembrane</keyword>
<proteinExistence type="predicted"/>
<keyword evidence="1" id="KW-1133">Transmembrane helix</keyword>
<dbReference type="Proteomes" id="UP000049023">
    <property type="component" value="Unassembled WGS sequence"/>
</dbReference>
<dbReference type="EMBL" id="CGCX01000132">
    <property type="protein sequence ID" value="CFR67960.1"/>
    <property type="molecule type" value="Genomic_DNA"/>
</dbReference>
<dbReference type="EMBL" id="CSBK01000027">
    <property type="protein sequence ID" value="COW81134.1"/>
    <property type="molecule type" value="Genomic_DNA"/>
</dbReference>
<sequence length="113" mass="12094">MRWYSISTLRSNASARPNKSAITEWSITKSAGASGLTLSGLPPRSAIASRMVAKSTMHGTPVKSCITTRAGVYWISMLGSALGSQLAMASMWSLVMLLPSSLRNRFSASTLRL</sequence>
<reference evidence="6" key="1">
    <citation type="submission" date="2015-03" db="EMBL/GenBank/DDBJ databases">
        <authorList>
            <consortium name="Pathogen Informatics"/>
            <person name="Murphy D."/>
        </authorList>
    </citation>
    <scope>NUCLEOTIDE SEQUENCE</scope>
    <source>
        <strain evidence="6">N09902308</strain>
    </source>
</reference>
<dbReference type="Proteomes" id="UP000039021">
    <property type="component" value="Unassembled WGS sequence"/>
</dbReference>
<evidence type="ECO:0000313" key="2">
    <source>
        <dbReference type="EMBL" id="CFR67960.1"/>
    </source>
</evidence>
<feature type="transmembrane region" description="Helical" evidence="1">
    <location>
        <begin position="72"/>
        <end position="98"/>
    </location>
</feature>
<evidence type="ECO:0000313" key="10">
    <source>
        <dbReference type="Proteomes" id="UP000049023"/>
    </source>
</evidence>
<evidence type="ECO:0000256" key="1">
    <source>
        <dbReference type="SAM" id="Phobius"/>
    </source>
</evidence>
<evidence type="ECO:0000313" key="3">
    <source>
        <dbReference type="EMBL" id="CKR50602.1"/>
    </source>
</evidence>
<dbReference type="Proteomes" id="UP000048948">
    <property type="component" value="Unassembled WGS sequence"/>
</dbReference>
<evidence type="ECO:0000313" key="7">
    <source>
        <dbReference type="Proteomes" id="UP000039021"/>
    </source>
</evidence>
<evidence type="ECO:0000313" key="5">
    <source>
        <dbReference type="EMBL" id="CKT51315.1"/>
    </source>
</evidence>
<evidence type="ECO:0000313" key="8">
    <source>
        <dbReference type="Proteomes" id="UP000046680"/>
    </source>
</evidence>
<dbReference type="AlphaFoldDB" id="A0A654ZFI1"/>
<organism evidence="6 7">
    <name type="scientific">Mycobacterium tuberculosis</name>
    <dbReference type="NCBI Taxonomy" id="1773"/>
    <lineage>
        <taxon>Bacteria</taxon>
        <taxon>Bacillati</taxon>
        <taxon>Actinomycetota</taxon>
        <taxon>Actinomycetes</taxon>
        <taxon>Mycobacteriales</taxon>
        <taxon>Mycobacteriaceae</taxon>
        <taxon>Mycobacterium</taxon>
        <taxon>Mycobacterium tuberculosis complex</taxon>
    </lineage>
</organism>
<evidence type="ECO:0000313" key="6">
    <source>
        <dbReference type="EMBL" id="COW81134.1"/>
    </source>
</evidence>
<accession>A0A654ZFI1</accession>
<evidence type="ECO:0000313" key="11">
    <source>
        <dbReference type="Proteomes" id="UP000050164"/>
    </source>
</evidence>
<evidence type="ECO:0000313" key="4">
    <source>
        <dbReference type="EMBL" id="CKS59087.1"/>
    </source>
</evidence>
<evidence type="ECO:0000313" key="9">
    <source>
        <dbReference type="Proteomes" id="UP000048948"/>
    </source>
</evidence>
<dbReference type="Proteomes" id="UP000046680">
    <property type="component" value="Unassembled WGS sequence"/>
</dbReference>
<reference evidence="7 8" key="2">
    <citation type="submission" date="2015-03" db="EMBL/GenBank/DDBJ databases">
        <authorList>
            <consortium name="Pathogen Informatics"/>
        </authorList>
    </citation>
    <scope>NUCLEOTIDE SEQUENCE [LARGE SCALE GENOMIC DNA]</scope>
    <source>
        <strain evidence="4 9">Bir 172</strain>
        <strain evidence="5 11">Bir 185</strain>
        <strain evidence="3 10">Bir 187</strain>
        <strain evidence="2 8">C09601061</strain>
        <strain evidence="7">N09902308</strain>
    </source>
</reference>
<dbReference type="EMBL" id="CNFT01001672">
    <property type="protein sequence ID" value="CKT51315.1"/>
    <property type="molecule type" value="Genomic_DNA"/>
</dbReference>